<dbReference type="EMBL" id="BRXZ01003165">
    <property type="protein sequence ID" value="GMH48798.1"/>
    <property type="molecule type" value="Genomic_DNA"/>
</dbReference>
<protein>
    <submittedName>
        <fullName evidence="2">Uncharacterized protein</fullName>
    </submittedName>
</protein>
<feature type="compositionally biased region" description="Basic residues" evidence="1">
    <location>
        <begin position="90"/>
        <end position="102"/>
    </location>
</feature>
<keyword evidence="3" id="KW-1185">Reference proteome</keyword>
<evidence type="ECO:0000313" key="3">
    <source>
        <dbReference type="Proteomes" id="UP001165082"/>
    </source>
</evidence>
<sequence length="252" mass="27397">MSRKPLNSRVSGTSSNSLNFYSSKVPKASSFTKTKAHNDGNSASSAQKASVDVVPRPYVDQPKQPIPDYCSNAKPKLVPTVAAGVEAKKGGPKKRTGPKKRPSLSEQLASIGNSVADLTASIKSNAGLEVDQANLSSSSPPLLSTPSKSFSVGTLSCKYPSPVSFYADRCVYTFHHPFQAKEVMMIMRYNDMKDVELKGTKSHCGSSRLRFKITGKQLREFKGFHSGSEWVTIEFNCRSDVDRVKESVPGLQ</sequence>
<organism evidence="2 3">
    <name type="scientific">Triparma retinervis</name>
    <dbReference type="NCBI Taxonomy" id="2557542"/>
    <lineage>
        <taxon>Eukaryota</taxon>
        <taxon>Sar</taxon>
        <taxon>Stramenopiles</taxon>
        <taxon>Ochrophyta</taxon>
        <taxon>Bolidophyceae</taxon>
        <taxon>Parmales</taxon>
        <taxon>Triparmaceae</taxon>
        <taxon>Triparma</taxon>
    </lineage>
</organism>
<reference evidence="2" key="1">
    <citation type="submission" date="2022-07" db="EMBL/GenBank/DDBJ databases">
        <title>Genome analysis of Parmales, a sister group of diatoms, reveals the evolutionary specialization of diatoms from phago-mixotrophs to photoautotrophs.</title>
        <authorList>
            <person name="Ban H."/>
            <person name="Sato S."/>
            <person name="Yoshikawa S."/>
            <person name="Kazumasa Y."/>
            <person name="Nakamura Y."/>
            <person name="Ichinomiya M."/>
            <person name="Saitoh K."/>
            <person name="Sato N."/>
            <person name="Blanc-Mathieu R."/>
            <person name="Endo H."/>
            <person name="Kuwata A."/>
            <person name="Ogata H."/>
        </authorList>
    </citation>
    <scope>NUCLEOTIDE SEQUENCE</scope>
</reference>
<dbReference type="Proteomes" id="UP001165082">
    <property type="component" value="Unassembled WGS sequence"/>
</dbReference>
<feature type="compositionally biased region" description="Polar residues" evidence="1">
    <location>
        <begin position="29"/>
        <end position="48"/>
    </location>
</feature>
<evidence type="ECO:0000256" key="1">
    <source>
        <dbReference type="SAM" id="MobiDB-lite"/>
    </source>
</evidence>
<proteinExistence type="predicted"/>
<name>A0A9W7DMS2_9STRA</name>
<feature type="region of interest" description="Disordered" evidence="1">
    <location>
        <begin position="1"/>
        <end position="104"/>
    </location>
</feature>
<comment type="caution">
    <text evidence="2">The sequence shown here is derived from an EMBL/GenBank/DDBJ whole genome shotgun (WGS) entry which is preliminary data.</text>
</comment>
<accession>A0A9W7DMS2</accession>
<dbReference type="AlphaFoldDB" id="A0A9W7DMS2"/>
<feature type="compositionally biased region" description="Polar residues" evidence="1">
    <location>
        <begin position="8"/>
        <end position="22"/>
    </location>
</feature>
<dbReference type="OrthoDB" id="65815at2759"/>
<evidence type="ECO:0000313" key="2">
    <source>
        <dbReference type="EMBL" id="GMH48798.1"/>
    </source>
</evidence>
<gene>
    <name evidence="2" type="ORF">TrRE_jg2356</name>
</gene>